<comment type="subcellular location">
    <subcellularLocation>
        <location evidence="1 8">Cell membrane</location>
        <topology evidence="1 8">Multi-pass membrane protein</topology>
    </subcellularLocation>
</comment>
<dbReference type="Proteomes" id="UP000316316">
    <property type="component" value="Unassembled WGS sequence"/>
</dbReference>
<dbReference type="NCBIfam" id="TIGR01726">
    <property type="entry name" value="HEQRo_perm_3TM"/>
    <property type="match status" value="1"/>
</dbReference>
<accession>A0A437US86</accession>
<feature type="domain" description="ABC transmembrane type-1" evidence="9">
    <location>
        <begin position="20"/>
        <end position="211"/>
    </location>
</feature>
<comment type="similarity">
    <text evidence="8">Belongs to the binding-protein-dependent transport system permease family.</text>
</comment>
<feature type="transmembrane region" description="Helical" evidence="8">
    <location>
        <begin position="189"/>
        <end position="207"/>
    </location>
</feature>
<dbReference type="PANTHER" id="PTHR30614:SF0">
    <property type="entry name" value="L-CYSTINE TRANSPORT SYSTEM PERMEASE PROTEIN TCYL"/>
    <property type="match status" value="1"/>
</dbReference>
<dbReference type="InterPro" id="IPR000515">
    <property type="entry name" value="MetI-like"/>
</dbReference>
<keyword evidence="2 8" id="KW-0813">Transport</keyword>
<dbReference type="PROSITE" id="PS50928">
    <property type="entry name" value="ABC_TM1"/>
    <property type="match status" value="1"/>
</dbReference>
<evidence type="ECO:0000313" key="11">
    <source>
        <dbReference type="EMBL" id="RVU96495.1"/>
    </source>
</evidence>
<feature type="transmembrane region" description="Helical" evidence="8">
    <location>
        <begin position="56"/>
        <end position="76"/>
    </location>
</feature>
<dbReference type="SUPFAM" id="SSF161098">
    <property type="entry name" value="MetI-like"/>
    <property type="match status" value="1"/>
</dbReference>
<evidence type="ECO:0000256" key="5">
    <source>
        <dbReference type="ARBA" id="ARBA00022970"/>
    </source>
</evidence>
<dbReference type="GO" id="GO:0015184">
    <property type="term" value="F:L-cystine transmembrane transporter activity"/>
    <property type="evidence" value="ECO:0007669"/>
    <property type="project" value="TreeGrafter"/>
</dbReference>
<evidence type="ECO:0000313" key="13">
    <source>
        <dbReference type="Proteomes" id="UP000288388"/>
    </source>
</evidence>
<dbReference type="Proteomes" id="UP001260773">
    <property type="component" value="Unassembled WGS sequence"/>
</dbReference>
<feature type="transmembrane region" description="Helical" evidence="8">
    <location>
        <begin position="157"/>
        <end position="177"/>
    </location>
</feature>
<dbReference type="PANTHER" id="PTHR30614">
    <property type="entry name" value="MEMBRANE COMPONENT OF AMINO ACID ABC TRANSPORTER"/>
    <property type="match status" value="1"/>
</dbReference>
<dbReference type="GO" id="GO:0043190">
    <property type="term" value="C:ATP-binding cassette (ABC) transporter complex"/>
    <property type="evidence" value="ECO:0007669"/>
    <property type="project" value="InterPro"/>
</dbReference>
<evidence type="ECO:0000256" key="4">
    <source>
        <dbReference type="ARBA" id="ARBA00022692"/>
    </source>
</evidence>
<dbReference type="RefSeq" id="WP_010742887.1">
    <property type="nucleotide sequence ID" value="NZ_CAAKOH010000140.1"/>
</dbReference>
<dbReference type="CDD" id="cd06261">
    <property type="entry name" value="TM_PBP2"/>
    <property type="match status" value="1"/>
</dbReference>
<reference evidence="12 14" key="1">
    <citation type="submission" date="2017-10" db="EMBL/GenBank/DDBJ databases">
        <title>FDA dAtabase for Regulatory Grade micrObial Sequences (FDA-ARGOS): Supporting development and validation of Infectious Disease Dx tests.</title>
        <authorList>
            <person name="Campos J."/>
            <person name="Goldberg B."/>
            <person name="Tallon L.J."/>
            <person name="Sadzewicz L."/>
            <person name="Sengamalay N."/>
            <person name="Ott S."/>
            <person name="Godinez A."/>
            <person name="Nagaraj S."/>
            <person name="Vyas G."/>
            <person name="Aluvathingal J."/>
            <person name="Nadendla S."/>
            <person name="Geyer C."/>
            <person name="Nandy P."/>
            <person name="Hobson J."/>
            <person name="Sichtig H."/>
        </authorList>
    </citation>
    <scope>NUCLEOTIDE SEQUENCE [LARGE SCALE GENOMIC DNA]</scope>
    <source>
        <strain evidence="12 14">FDAARGOS_185</strain>
    </source>
</reference>
<dbReference type="InterPro" id="IPR035906">
    <property type="entry name" value="MetI-like_sf"/>
</dbReference>
<evidence type="ECO:0000256" key="6">
    <source>
        <dbReference type="ARBA" id="ARBA00022989"/>
    </source>
</evidence>
<gene>
    <name evidence="12" type="ORF">AUF17_00845</name>
    <name evidence="11" type="ORF">EK398_00630</name>
    <name evidence="10" type="ORF">P7D43_12520</name>
</gene>
<proteinExistence type="inferred from homology"/>
<evidence type="ECO:0000256" key="7">
    <source>
        <dbReference type="ARBA" id="ARBA00023136"/>
    </source>
</evidence>
<evidence type="ECO:0000313" key="12">
    <source>
        <dbReference type="EMBL" id="TRZ32703.1"/>
    </source>
</evidence>
<dbReference type="AlphaFoldDB" id="A0A437US86"/>
<keyword evidence="7 8" id="KW-0472">Membrane</keyword>
<feature type="transmembrane region" description="Helical" evidence="8">
    <location>
        <begin position="82"/>
        <end position="102"/>
    </location>
</feature>
<name>A0A437US86_ENTAV</name>
<dbReference type="InterPro" id="IPR010065">
    <property type="entry name" value="AA_ABC_transptr_permease_3TM"/>
</dbReference>
<evidence type="ECO:0000256" key="3">
    <source>
        <dbReference type="ARBA" id="ARBA00022475"/>
    </source>
</evidence>
<dbReference type="EMBL" id="JARPWH010000042">
    <property type="protein sequence ID" value="MDT2403193.1"/>
    <property type="molecule type" value="Genomic_DNA"/>
</dbReference>
<organism evidence="11 13">
    <name type="scientific">Enterococcus avium</name>
    <name type="common">Streptococcus avium</name>
    <dbReference type="NCBI Taxonomy" id="33945"/>
    <lineage>
        <taxon>Bacteria</taxon>
        <taxon>Bacillati</taxon>
        <taxon>Bacillota</taxon>
        <taxon>Bacilli</taxon>
        <taxon>Lactobacillales</taxon>
        <taxon>Enterococcaceae</taxon>
        <taxon>Enterococcus</taxon>
    </lineage>
</organism>
<keyword evidence="4 8" id="KW-0812">Transmembrane</keyword>
<dbReference type="Proteomes" id="UP000288388">
    <property type="component" value="Unassembled WGS sequence"/>
</dbReference>
<dbReference type="EMBL" id="PDXQ01000001">
    <property type="protein sequence ID" value="TRZ32703.1"/>
    <property type="molecule type" value="Genomic_DNA"/>
</dbReference>
<evidence type="ECO:0000259" key="9">
    <source>
        <dbReference type="PROSITE" id="PS50928"/>
    </source>
</evidence>
<dbReference type="EMBL" id="RYZS01000001">
    <property type="protein sequence ID" value="RVU96495.1"/>
    <property type="molecule type" value="Genomic_DNA"/>
</dbReference>
<keyword evidence="5" id="KW-0029">Amino-acid transport</keyword>
<dbReference type="Gene3D" id="1.10.3720.10">
    <property type="entry name" value="MetI-like"/>
    <property type="match status" value="1"/>
</dbReference>
<reference evidence="10" key="3">
    <citation type="submission" date="2023-03" db="EMBL/GenBank/DDBJ databases">
        <authorList>
            <person name="Shen W."/>
            <person name="Cai J."/>
        </authorList>
    </citation>
    <scope>NUCLEOTIDE SEQUENCE</scope>
    <source>
        <strain evidence="10">P33-2</strain>
    </source>
</reference>
<feature type="transmembrane region" description="Helical" evidence="8">
    <location>
        <begin position="20"/>
        <end position="44"/>
    </location>
</feature>
<keyword evidence="6 8" id="KW-1133">Transmembrane helix</keyword>
<evidence type="ECO:0000313" key="10">
    <source>
        <dbReference type="EMBL" id="MDT2403193.1"/>
    </source>
</evidence>
<dbReference type="Pfam" id="PF00528">
    <property type="entry name" value="BPD_transp_1"/>
    <property type="match status" value="1"/>
</dbReference>
<protein>
    <submittedName>
        <fullName evidence="11">Amino acid ABC transporter permease</fullName>
    </submittedName>
</protein>
<evidence type="ECO:0000256" key="2">
    <source>
        <dbReference type="ARBA" id="ARBA00022448"/>
    </source>
</evidence>
<sequence length="221" mass="25038">MQNIDWTFFLKTIPIAFSGIYVTLYVSIVAFLITVVFSTIISLIRFFDVPILSKILGVFISFFRATPFIAQLFFLYFGLRQIIPIFQGLSPTWVLIMALMLNTTAFMAENFRAAIEAVDIGQFEASFAMGLTYLQTMRRIILPQAFKIALPSIGNNFVMLFKGASMGFTIGVIDILSKAKVEASLTGNWFEAYLVAMLIYWGIILIFEQIQKLIERKLSKS</sequence>
<evidence type="ECO:0000256" key="8">
    <source>
        <dbReference type="RuleBase" id="RU363032"/>
    </source>
</evidence>
<dbReference type="InterPro" id="IPR043429">
    <property type="entry name" value="ArtM/GltK/GlnP/TcyL/YhdX-like"/>
</dbReference>
<keyword evidence="3" id="KW-1003">Cell membrane</keyword>
<reference evidence="11 13" key="2">
    <citation type="submission" date="2018-12" db="EMBL/GenBank/DDBJ databases">
        <title>A novel vanA-carrying plasmid in a clinical isolate of Enterococcus avium.</title>
        <authorList>
            <person name="Bernasconi O.J."/>
            <person name="Luzzaro F."/>
            <person name="Endimiani A."/>
        </authorList>
    </citation>
    <scope>NUCLEOTIDE SEQUENCE [LARGE SCALE GENOMIC DNA]</scope>
    <source>
        <strain evidence="11 13">LC0559/18</strain>
    </source>
</reference>
<evidence type="ECO:0000313" key="14">
    <source>
        <dbReference type="Proteomes" id="UP000316316"/>
    </source>
</evidence>
<comment type="caution">
    <text evidence="11">The sequence shown here is derived from an EMBL/GenBank/DDBJ whole genome shotgun (WGS) entry which is preliminary data.</text>
</comment>
<evidence type="ECO:0000256" key="1">
    <source>
        <dbReference type="ARBA" id="ARBA00004651"/>
    </source>
</evidence>